<dbReference type="SMART" id="SM00408">
    <property type="entry name" value="IGc2"/>
    <property type="match status" value="1"/>
</dbReference>
<dbReference type="InterPro" id="IPR003599">
    <property type="entry name" value="Ig_sub"/>
</dbReference>
<dbReference type="PANTHER" id="PTHR22576">
    <property type="entry name" value="MUCOSA ASSOCIATED LYMPHOID TISSUE LYMPHOMA TRANSLOCATION PROTEIN 1/PARACASPASE"/>
    <property type="match status" value="1"/>
</dbReference>
<dbReference type="Pfam" id="PF13927">
    <property type="entry name" value="Ig_3"/>
    <property type="match status" value="1"/>
</dbReference>
<proteinExistence type="predicted"/>
<dbReference type="InterPro" id="IPR013783">
    <property type="entry name" value="Ig-like_fold"/>
</dbReference>
<dbReference type="CTD" id="10892"/>
<dbReference type="InterPro" id="IPR011029">
    <property type="entry name" value="DEATH-like_dom_sf"/>
</dbReference>
<dbReference type="InterPro" id="IPR036179">
    <property type="entry name" value="Ig-like_dom_sf"/>
</dbReference>
<dbReference type="SMART" id="SM00409">
    <property type="entry name" value="IG"/>
    <property type="match status" value="1"/>
</dbReference>
<dbReference type="KEGG" id="tsr:106542241"/>
<dbReference type="OrthoDB" id="412369at2759"/>
<organism evidence="2 3">
    <name type="scientific">Thamnophis sirtalis</name>
    <dbReference type="NCBI Taxonomy" id="35019"/>
    <lineage>
        <taxon>Eukaryota</taxon>
        <taxon>Metazoa</taxon>
        <taxon>Chordata</taxon>
        <taxon>Craniata</taxon>
        <taxon>Vertebrata</taxon>
        <taxon>Euteleostomi</taxon>
        <taxon>Lepidosauria</taxon>
        <taxon>Squamata</taxon>
        <taxon>Bifurcata</taxon>
        <taxon>Unidentata</taxon>
        <taxon>Episquamata</taxon>
        <taxon>Toxicofera</taxon>
        <taxon>Serpentes</taxon>
        <taxon>Colubroidea</taxon>
        <taxon>Colubridae</taxon>
        <taxon>Natricinae</taxon>
        <taxon>Thamnophis</taxon>
    </lineage>
</organism>
<dbReference type="PROSITE" id="PS50835">
    <property type="entry name" value="IG_LIKE"/>
    <property type="match status" value="1"/>
</dbReference>
<evidence type="ECO:0000313" key="3">
    <source>
        <dbReference type="RefSeq" id="XP_013913380.1"/>
    </source>
</evidence>
<dbReference type="FunFam" id="2.60.40.10:FF:000492">
    <property type="entry name" value="Mucosa-associated lymphoid tissue lymphoma translocation protein 1"/>
    <property type="match status" value="1"/>
</dbReference>
<dbReference type="Proteomes" id="UP000504617">
    <property type="component" value="Unplaced"/>
</dbReference>
<gene>
    <name evidence="3" type="primary">MALT1</name>
</gene>
<keyword evidence="2" id="KW-1185">Reference proteome</keyword>
<evidence type="ECO:0000259" key="1">
    <source>
        <dbReference type="PROSITE" id="PS50835"/>
    </source>
</evidence>
<dbReference type="PANTHER" id="PTHR22576:SF40">
    <property type="entry name" value="MUCOSA-ASSOCIATED LYMPHOID TISSUE LYMPHOMA TRANSLOCATION PROTEIN 1"/>
    <property type="match status" value="1"/>
</dbReference>
<dbReference type="GO" id="GO:0043123">
    <property type="term" value="P:positive regulation of canonical NF-kappaB signal transduction"/>
    <property type="evidence" value="ECO:0007669"/>
    <property type="project" value="TreeGrafter"/>
</dbReference>
<accession>A0A6I9Y5R2</accession>
<dbReference type="SUPFAM" id="SSF48726">
    <property type="entry name" value="Immunoglobulin"/>
    <property type="match status" value="1"/>
</dbReference>
<protein>
    <submittedName>
        <fullName evidence="3">Mucosa-associated lymphoid tissue lymphoma translocation protein 1 isoform X1</fullName>
    </submittedName>
</protein>
<dbReference type="InterPro" id="IPR007110">
    <property type="entry name" value="Ig-like_dom"/>
</dbReference>
<dbReference type="GO" id="GO:0050852">
    <property type="term" value="P:T cell receptor signaling pathway"/>
    <property type="evidence" value="ECO:0007669"/>
    <property type="project" value="TreeGrafter"/>
</dbReference>
<feature type="domain" description="Ig-like" evidence="1">
    <location>
        <begin position="108"/>
        <end position="190"/>
    </location>
</feature>
<dbReference type="InterPro" id="IPR003598">
    <property type="entry name" value="Ig_sub2"/>
</dbReference>
<reference evidence="3" key="1">
    <citation type="submission" date="2025-08" db="UniProtKB">
        <authorList>
            <consortium name="RefSeq"/>
        </authorList>
    </citation>
    <scope>IDENTIFICATION</scope>
    <source>
        <tissue evidence="3">Skeletal muscle</tissue>
    </source>
</reference>
<dbReference type="GO" id="GO:0045087">
    <property type="term" value="P:innate immune response"/>
    <property type="evidence" value="ECO:0007669"/>
    <property type="project" value="TreeGrafter"/>
</dbReference>
<dbReference type="Gene3D" id="1.10.533.10">
    <property type="entry name" value="Death Domain, Fas"/>
    <property type="match status" value="1"/>
</dbReference>
<dbReference type="GeneID" id="106542241"/>
<name>A0A6I9Y5R2_9SAUR</name>
<dbReference type="RefSeq" id="XP_013913380.1">
    <property type="nucleotide sequence ID" value="XM_014057905.1"/>
</dbReference>
<dbReference type="AlphaFoldDB" id="A0A6I9Y5R2"/>
<dbReference type="Gene3D" id="2.60.40.10">
    <property type="entry name" value="Immunoglobulins"/>
    <property type="match status" value="1"/>
</dbReference>
<sequence>MASASPLPAVPLLIHRLGERLLRNLSHLLDRAPPGKGWRDLAQLSGSRGGVRLSPLELEECSLDVLAPEGSPSWSLLQLMGERGCTVAELTELLQSLQHTEALQLLNPSLKIMVEPESQVVLSGQMVKLSCWATGYPVLYYQWFKEKKMVNIYQNVPYGNSPELIFSQVTVEDAGYYICRVSSDSSYEFSQWAKLDVCDSQRDSEGGSQLFTW</sequence>
<evidence type="ECO:0000313" key="2">
    <source>
        <dbReference type="Proteomes" id="UP000504617"/>
    </source>
</evidence>
<dbReference type="GO" id="GO:0042113">
    <property type="term" value="P:B cell activation"/>
    <property type="evidence" value="ECO:0007669"/>
    <property type="project" value="TreeGrafter"/>
</dbReference>
<dbReference type="SUPFAM" id="SSF47986">
    <property type="entry name" value="DEATH domain"/>
    <property type="match status" value="1"/>
</dbReference>
<dbReference type="InterPro" id="IPR052039">
    <property type="entry name" value="Caspase-related_regulators"/>
</dbReference>